<dbReference type="AlphaFoldDB" id="A0A8S1NR62"/>
<dbReference type="Proteomes" id="UP000692954">
    <property type="component" value="Unassembled WGS sequence"/>
</dbReference>
<evidence type="ECO:0000313" key="3">
    <source>
        <dbReference type="Proteomes" id="UP000692954"/>
    </source>
</evidence>
<feature type="region of interest" description="Disordered" evidence="1">
    <location>
        <begin position="121"/>
        <end position="165"/>
    </location>
</feature>
<dbReference type="OrthoDB" id="295983at2759"/>
<feature type="compositionally biased region" description="Low complexity" evidence="1">
    <location>
        <begin position="131"/>
        <end position="155"/>
    </location>
</feature>
<reference evidence="2" key="1">
    <citation type="submission" date="2021-01" db="EMBL/GenBank/DDBJ databases">
        <authorList>
            <consortium name="Genoscope - CEA"/>
            <person name="William W."/>
        </authorList>
    </citation>
    <scope>NUCLEOTIDE SEQUENCE</scope>
</reference>
<evidence type="ECO:0000256" key="1">
    <source>
        <dbReference type="SAM" id="MobiDB-lite"/>
    </source>
</evidence>
<name>A0A8S1NR62_9CILI</name>
<protein>
    <submittedName>
        <fullName evidence="2">Uncharacterized protein</fullName>
    </submittedName>
</protein>
<keyword evidence="3" id="KW-1185">Reference proteome</keyword>
<gene>
    <name evidence="2" type="ORF">PSON_ATCC_30995.1.T0630183</name>
</gene>
<proteinExistence type="predicted"/>
<organism evidence="2 3">
    <name type="scientific">Paramecium sonneborni</name>
    <dbReference type="NCBI Taxonomy" id="65129"/>
    <lineage>
        <taxon>Eukaryota</taxon>
        <taxon>Sar</taxon>
        <taxon>Alveolata</taxon>
        <taxon>Ciliophora</taxon>
        <taxon>Intramacronucleata</taxon>
        <taxon>Oligohymenophorea</taxon>
        <taxon>Peniculida</taxon>
        <taxon>Parameciidae</taxon>
        <taxon>Paramecium</taxon>
    </lineage>
</organism>
<accession>A0A8S1NR62</accession>
<dbReference type="EMBL" id="CAJJDN010000063">
    <property type="protein sequence ID" value="CAD8095018.1"/>
    <property type="molecule type" value="Genomic_DNA"/>
</dbReference>
<sequence>MNKKQKLFLSHQVDLGIKQIEDIFKPLATAACTGSEFNFEDKFSQTATSSKFMKPNSMHGIRNIFDEVNNEERRKYIDSQIGPIYEDDKKEKIVKWSIVGKPEQFLSVRNRNRQKVVIKQKKGDCDDSFSDDLPSSSKPIMLQQSQSQISGMGQQKKTPKKPRGEFKMLPRQDALIKMVDAKKRIENNLKDKIKFEQNLPLHLQNAVTREKRILDKFDMQQEKWEFFNNQIASNCERNPLNTIMIRSEDYRGKNQKINIIESLKNEDEKYNNRLWYMRLRWYDNKDDRPPFSLITSNKQKSLPLSSRLVNRFVKDQEAEQLANQEKFVLSDIQSNFNTKIIENPYQQVEKVITNIKHSKLYSKKLENMFTDKIKDKPKKRFVDTNQYLEVMGINVYNKELDFIRNNKQQEYQYFEEKQDEQEVYIDNWNSQQLAKTGQPLKYEFQ</sequence>
<comment type="caution">
    <text evidence="2">The sequence shown here is derived from an EMBL/GenBank/DDBJ whole genome shotgun (WGS) entry which is preliminary data.</text>
</comment>
<evidence type="ECO:0000313" key="2">
    <source>
        <dbReference type="EMBL" id="CAD8095018.1"/>
    </source>
</evidence>